<dbReference type="HOGENOM" id="CLU_2084178_0_0_1"/>
<name>C0NFM8_AJECG</name>
<reference evidence="1" key="1">
    <citation type="submission" date="2009-02" db="EMBL/GenBank/DDBJ databases">
        <title>The Genome Sequence of Ajellomyces capsulatus strain G186AR.</title>
        <authorList>
            <consortium name="The Broad Institute Genome Sequencing Platform"/>
            <person name="Champion M."/>
            <person name="Cuomo C."/>
            <person name="Ma L.-J."/>
            <person name="Henn M.R."/>
            <person name="Sil A."/>
            <person name="Goldman B."/>
            <person name="Young S.K."/>
            <person name="Kodira C.D."/>
            <person name="Zeng Q."/>
            <person name="Koehrsen M."/>
            <person name="Alvarado L."/>
            <person name="Berlin A."/>
            <person name="Borenstein D."/>
            <person name="Chen Z."/>
            <person name="Engels R."/>
            <person name="Freedman E."/>
            <person name="Gellesch M."/>
            <person name="Goldberg J."/>
            <person name="Griggs A."/>
            <person name="Gujja S."/>
            <person name="Heiman D."/>
            <person name="Hepburn T."/>
            <person name="Howarth C."/>
            <person name="Jen D."/>
            <person name="Larson L."/>
            <person name="Lewis B."/>
            <person name="Mehta T."/>
            <person name="Park D."/>
            <person name="Pearson M."/>
            <person name="Roberts A."/>
            <person name="Saif S."/>
            <person name="Shea T."/>
            <person name="Shenoy N."/>
            <person name="Sisk P."/>
            <person name="Stolte C."/>
            <person name="Sykes S."/>
            <person name="Walk T."/>
            <person name="White J."/>
            <person name="Yandava C."/>
            <person name="Klein B."/>
            <person name="McEwen J.G."/>
            <person name="Puccia R."/>
            <person name="Goldman G.H."/>
            <person name="Felipe M.S."/>
            <person name="Nino-Vega G."/>
            <person name="San-Blas G."/>
            <person name="Taylor J."/>
            <person name="Mendoza L."/>
            <person name="Galagan J."/>
            <person name="Nusbaum C."/>
            <person name="Birren B."/>
        </authorList>
    </citation>
    <scope>NUCLEOTIDE SEQUENCE</scope>
    <source>
        <strain evidence="1">G186AR</strain>
    </source>
</reference>
<dbReference type="GeneID" id="69034710"/>
<organism evidence="1 2">
    <name type="scientific">Ajellomyces capsulatus (strain G186AR / H82 / ATCC MYA-2454 / RMSCC 2432)</name>
    <name type="common">Darling's disease fungus</name>
    <name type="synonym">Histoplasma capsulatum</name>
    <dbReference type="NCBI Taxonomy" id="447093"/>
    <lineage>
        <taxon>Eukaryota</taxon>
        <taxon>Fungi</taxon>
        <taxon>Dikarya</taxon>
        <taxon>Ascomycota</taxon>
        <taxon>Pezizomycotina</taxon>
        <taxon>Eurotiomycetes</taxon>
        <taxon>Eurotiomycetidae</taxon>
        <taxon>Onygenales</taxon>
        <taxon>Ajellomycetaceae</taxon>
        <taxon>Histoplasma</taxon>
    </lineage>
</organism>
<dbReference type="RefSeq" id="XP_045290529.1">
    <property type="nucleotide sequence ID" value="XM_045428743.1"/>
</dbReference>
<evidence type="ECO:0000313" key="2">
    <source>
        <dbReference type="Proteomes" id="UP000001631"/>
    </source>
</evidence>
<evidence type="ECO:0000313" key="1">
    <source>
        <dbReference type="EMBL" id="EEH10049.1"/>
    </source>
</evidence>
<gene>
    <name evidence="1" type="ORF">HCBG_01694</name>
</gene>
<dbReference type="Proteomes" id="UP000001631">
    <property type="component" value="Unassembled WGS sequence"/>
</dbReference>
<dbReference type="EMBL" id="GG663364">
    <property type="protein sequence ID" value="EEH10049.1"/>
    <property type="molecule type" value="Genomic_DNA"/>
</dbReference>
<dbReference type="AlphaFoldDB" id="C0NFM8"/>
<protein>
    <submittedName>
        <fullName evidence="1">Uncharacterized protein</fullName>
    </submittedName>
</protein>
<accession>C0NFM8</accession>
<keyword evidence="2" id="KW-1185">Reference proteome</keyword>
<sequence>MVQGTKRQNMQTSSLYLQTPMQVLPSQLFPEPDKVVSPRYARLDGAVGRLYQCPANVLKVTTPYRSVQKKKKAGNLLVNASNCGLVVGVAGFNGADEKATHRHHLRLSGFVGAVVPW</sequence>
<dbReference type="InParanoid" id="C0NFM8"/>
<proteinExistence type="predicted"/>